<dbReference type="GO" id="GO:0046872">
    <property type="term" value="F:metal ion binding"/>
    <property type="evidence" value="ECO:0007669"/>
    <property type="project" value="UniProtKB-KW"/>
</dbReference>
<keyword evidence="3" id="KW-0378">Hydrolase</keyword>
<dbReference type="Pfam" id="PF04794">
    <property type="entry name" value="YdjC"/>
    <property type="match status" value="1"/>
</dbReference>
<keyword evidence="5" id="KW-0119">Carbohydrate metabolism</keyword>
<accession>A0A0F9S6Z2</accession>
<sequence length="286" mass="32898">MTPSIIEKMGYEADDIVVITHIDDIASSHSANVASFECLDFGVAKCGSIISVSSWLMEAAKIYEKNKFYDLGVHLTLTSEYDTYRWRPLSTSNKDSGLFDSEGYLWKTFQEATTKVKPKAAELEMEAQIDIAINNGIDITHIDTHMGAVLSPRFIQSYLNLSKEYRIPAFFPRVPKKQLNKLIIMNDLEKDNYPFIDHLRFGPLEFKDDKIKFYCNLFNSLKPGLTHLLFHPAKLSPELKAIKHTPIERNQDYEAFTSLRLKNYVESLDIHLIGYKDIRKFIRESS</sequence>
<dbReference type="CDD" id="cd10802">
    <property type="entry name" value="YdjC_TTHB029_like"/>
    <property type="match status" value="1"/>
</dbReference>
<comment type="caution">
    <text evidence="6">The sequence shown here is derived from an EMBL/GenBank/DDBJ whole genome shotgun (WGS) entry which is preliminary data.</text>
</comment>
<evidence type="ECO:0000256" key="5">
    <source>
        <dbReference type="ARBA" id="ARBA00023277"/>
    </source>
</evidence>
<comment type="cofactor">
    <cofactor evidence="1">
        <name>Mg(2+)</name>
        <dbReference type="ChEBI" id="CHEBI:18420"/>
    </cofactor>
</comment>
<name>A0A0F9S6Z2_9ZZZZ</name>
<evidence type="ECO:0000256" key="4">
    <source>
        <dbReference type="ARBA" id="ARBA00022842"/>
    </source>
</evidence>
<keyword evidence="2" id="KW-0479">Metal-binding</keyword>
<reference evidence="6" key="1">
    <citation type="journal article" date="2015" name="Nature">
        <title>Complex archaea that bridge the gap between prokaryotes and eukaryotes.</title>
        <authorList>
            <person name="Spang A."/>
            <person name="Saw J.H."/>
            <person name="Jorgensen S.L."/>
            <person name="Zaremba-Niedzwiedzka K."/>
            <person name="Martijn J."/>
            <person name="Lind A.E."/>
            <person name="van Eijk R."/>
            <person name="Schleper C."/>
            <person name="Guy L."/>
            <person name="Ettema T.J."/>
        </authorList>
    </citation>
    <scope>NUCLEOTIDE SEQUENCE</scope>
</reference>
<evidence type="ECO:0000313" key="6">
    <source>
        <dbReference type="EMBL" id="KKN58057.1"/>
    </source>
</evidence>
<dbReference type="GO" id="GO:0005975">
    <property type="term" value="P:carbohydrate metabolic process"/>
    <property type="evidence" value="ECO:0007669"/>
    <property type="project" value="InterPro"/>
</dbReference>
<evidence type="ECO:0000256" key="3">
    <source>
        <dbReference type="ARBA" id="ARBA00022801"/>
    </source>
</evidence>
<evidence type="ECO:0000256" key="1">
    <source>
        <dbReference type="ARBA" id="ARBA00001946"/>
    </source>
</evidence>
<dbReference type="AlphaFoldDB" id="A0A0F9S6Z2"/>
<dbReference type="GO" id="GO:0016787">
    <property type="term" value="F:hydrolase activity"/>
    <property type="evidence" value="ECO:0007669"/>
    <property type="project" value="UniProtKB-KW"/>
</dbReference>
<dbReference type="EMBL" id="LAZR01000778">
    <property type="protein sequence ID" value="KKN58057.1"/>
    <property type="molecule type" value="Genomic_DNA"/>
</dbReference>
<organism evidence="6">
    <name type="scientific">marine sediment metagenome</name>
    <dbReference type="NCBI Taxonomy" id="412755"/>
    <lineage>
        <taxon>unclassified sequences</taxon>
        <taxon>metagenomes</taxon>
        <taxon>ecological metagenomes</taxon>
    </lineage>
</organism>
<dbReference type="InterPro" id="IPR011330">
    <property type="entry name" value="Glyco_hydro/deAcase_b/a-brl"/>
</dbReference>
<keyword evidence="4" id="KW-0460">Magnesium</keyword>
<evidence type="ECO:0000256" key="2">
    <source>
        <dbReference type="ARBA" id="ARBA00022723"/>
    </source>
</evidence>
<gene>
    <name evidence="6" type="ORF">LCGC14_0555730</name>
</gene>
<dbReference type="Gene3D" id="3.20.20.370">
    <property type="entry name" value="Glycoside hydrolase/deacetylase"/>
    <property type="match status" value="1"/>
</dbReference>
<dbReference type="InterPro" id="IPR006879">
    <property type="entry name" value="YdjC-like"/>
</dbReference>
<protein>
    <recommendedName>
        <fullName evidence="7">ChbG/HpnK family deacetylase</fullName>
    </recommendedName>
</protein>
<evidence type="ECO:0008006" key="7">
    <source>
        <dbReference type="Google" id="ProtNLM"/>
    </source>
</evidence>
<proteinExistence type="predicted"/>
<dbReference type="SUPFAM" id="SSF88713">
    <property type="entry name" value="Glycoside hydrolase/deacetylase"/>
    <property type="match status" value="1"/>
</dbReference>